<accession>A0A381UC90</accession>
<reference evidence="1" key="1">
    <citation type="submission" date="2018-05" db="EMBL/GenBank/DDBJ databases">
        <authorList>
            <person name="Lanie J.A."/>
            <person name="Ng W.-L."/>
            <person name="Kazmierczak K.M."/>
            <person name="Andrzejewski T.M."/>
            <person name="Davidsen T.M."/>
            <person name="Wayne K.J."/>
            <person name="Tettelin H."/>
            <person name="Glass J.I."/>
            <person name="Rusch D."/>
            <person name="Podicherti R."/>
            <person name="Tsui H.-C.T."/>
            <person name="Winkler M.E."/>
        </authorList>
    </citation>
    <scope>NUCLEOTIDE SEQUENCE</scope>
</reference>
<dbReference type="AlphaFoldDB" id="A0A381UC90"/>
<organism evidence="1">
    <name type="scientific">marine metagenome</name>
    <dbReference type="NCBI Taxonomy" id="408172"/>
    <lineage>
        <taxon>unclassified sequences</taxon>
        <taxon>metagenomes</taxon>
        <taxon>ecological metagenomes</taxon>
    </lineage>
</organism>
<proteinExistence type="predicted"/>
<sequence>MPWCFQCGIEYAPNVADCLECGVALVDEAPVDAGAVGAADEEQLVYELHEWAGEARRILDQLLTDDGIAHAWQGATLVVRAADEAPVDELLVVAESTGGPALDPDAEKLAYELTDWADDEQTAFSDLLARLGIAHEFDEVGDLVVLASDEDAVETAIDAFESGSDDRPELDGLDGNRMMTQVFVACDRLRKDPRDDAGVSKLIELAPLLAGHRPPFGIDPKLWDALGERSADLVDLLATGDTPENELTAAATTLTEALRRLV</sequence>
<protein>
    <submittedName>
        <fullName evidence="1">Uncharacterized protein</fullName>
    </submittedName>
</protein>
<name>A0A381UC90_9ZZZZ</name>
<gene>
    <name evidence="1" type="ORF">METZ01_LOCUS78690</name>
</gene>
<dbReference type="EMBL" id="UINC01006158">
    <property type="protein sequence ID" value="SVA25836.1"/>
    <property type="molecule type" value="Genomic_DNA"/>
</dbReference>
<evidence type="ECO:0000313" key="1">
    <source>
        <dbReference type="EMBL" id="SVA25836.1"/>
    </source>
</evidence>